<proteinExistence type="predicted"/>
<evidence type="ECO:0000313" key="1">
    <source>
        <dbReference type="Proteomes" id="UP000887576"/>
    </source>
</evidence>
<sequence>MSFRSQHNFVSRTASSTSMEPTYSVFYVNQGYMLGIRAAKDATVEELQNSICDKISIPRKEQMVFLQGGIVPPPDTNLSDEDIATETKPLFLFRRTSNDDSNSSSEEFEGLKQMMEQYANDVDPLIEKKDFGNSALKLFTKRTTDIINLIVRLARKVVQDHGHLNTAWLAMASFLDKRIDKLSQRRSKFDSKIQKMEMARKDGQIILNDFGEVFETLKRIILPYELVNANNTESTIEHNEISLYDWIKSKDPVYHLDDLVLHAKEALENFDNVSVRNAAQILENDRLKSLKVKLALLTDRGKGLMNIANETLHNYEYLMKNPSSLENVREGVQKMYDETRILIKSKAELLGVLKQKTEKTFLQVHDFLAKADREMIVFEEQARHLGDQLKLLNQIRETPILYVTAVAEVIRRAALQKEFSSWFSMHVEKCTEFLNDENKIRNEFNSKLEKHFLRQLFHGMSEKMPVFHPQIPPFDTRLPRITHQYLHQLRNDLKDMSNLLNVTVPNVFNRLSVFDKNVPISIDTSHNPLRREESFFTHEKTSNMETINRNFPSTNYLSGFDTECSPGSIQKFGQGFSSQMSLNFSESAVGTPYELKPLTFDLGAKEDDTPRTSYYTKSDPISIPVRGSNPLSETSSQFNTPDDVFSSPDKFINHQQQIFASPKSFSPRWSSGRTLLARLPEAEEHGGKQLKEETTAVLKDVKLMISSCKKEIEEVRNIFEENEEDFKKQFKPEIFNVIVQKLQEEMDLRRDEHLKIIEEVREENEELLKTLEIEKNLRHDKEKELESCNDALLRQNDELSAIIKAKDDLQVDILRLETEKKKLEQQLQADSCTDYLEVELKIIADVLKRPLSDEEIERIKSEIEHRRRVLSPTPSEQSDRGTRNSQADYENALRKKMQLIIQGIENKKDSEIAKMREEMQSNFVVDKSQYEDEMNKKIHDLEQKIASYQNSNLTSIYAPSLNDQAGQSSVENLLARNMQESCMVVNTSALSNRDYDNRNEDDEEEVAVGGEDEVAEINTIGTQTRIRMKEMSMMISLQDIHEGCSVLVMWDNSHNSYMVFSTSRTLHFVRESCMKRFCPDPQTSARRNWMFAVVTHIDYCQIRKESNRYNMPLGTRFYRVEVKPLAIEQSSTAPSRRS</sequence>
<dbReference type="WBParaSite" id="JU765_v2.g898.t1">
    <property type="protein sequence ID" value="JU765_v2.g898.t1"/>
    <property type="gene ID" value="JU765_v2.g898"/>
</dbReference>
<evidence type="ECO:0000313" key="2">
    <source>
        <dbReference type="WBParaSite" id="JU765_v2.g898.t1"/>
    </source>
</evidence>
<reference evidence="2" key="1">
    <citation type="submission" date="2022-11" db="UniProtKB">
        <authorList>
            <consortium name="WormBaseParasite"/>
        </authorList>
    </citation>
    <scope>IDENTIFICATION</scope>
</reference>
<dbReference type="Proteomes" id="UP000887576">
    <property type="component" value="Unplaced"/>
</dbReference>
<name>A0AC34RQ08_9BILA</name>
<protein>
    <submittedName>
        <fullName evidence="2">Autophagy-related protein 11 C-terminal domain-containing protein</fullName>
    </submittedName>
</protein>
<organism evidence="1 2">
    <name type="scientific">Panagrolaimus sp. JU765</name>
    <dbReference type="NCBI Taxonomy" id="591449"/>
    <lineage>
        <taxon>Eukaryota</taxon>
        <taxon>Metazoa</taxon>
        <taxon>Ecdysozoa</taxon>
        <taxon>Nematoda</taxon>
        <taxon>Chromadorea</taxon>
        <taxon>Rhabditida</taxon>
        <taxon>Tylenchina</taxon>
        <taxon>Panagrolaimomorpha</taxon>
        <taxon>Panagrolaimoidea</taxon>
        <taxon>Panagrolaimidae</taxon>
        <taxon>Panagrolaimus</taxon>
    </lineage>
</organism>
<accession>A0AC34RQ08</accession>